<accession>A0ABP9W2E3</accession>
<dbReference type="Proteomes" id="UP001401887">
    <property type="component" value="Unassembled WGS sequence"/>
</dbReference>
<keyword evidence="1" id="KW-0472">Membrane</keyword>
<dbReference type="EMBL" id="BAABRP010000001">
    <property type="protein sequence ID" value="GAA5511530.1"/>
    <property type="molecule type" value="Genomic_DNA"/>
</dbReference>
<keyword evidence="3" id="KW-1185">Reference proteome</keyword>
<feature type="transmembrane region" description="Helical" evidence="1">
    <location>
        <begin position="23"/>
        <end position="45"/>
    </location>
</feature>
<reference evidence="2 3" key="1">
    <citation type="submission" date="2024-02" db="EMBL/GenBank/DDBJ databases">
        <title>Deinococcus carri NBRC 110142.</title>
        <authorList>
            <person name="Ichikawa N."/>
            <person name="Katano-Makiyama Y."/>
            <person name="Hidaka K."/>
        </authorList>
    </citation>
    <scope>NUCLEOTIDE SEQUENCE [LARGE SCALE GENOMIC DNA]</scope>
    <source>
        <strain evidence="2 3">NBRC 110142</strain>
    </source>
</reference>
<evidence type="ECO:0000256" key="1">
    <source>
        <dbReference type="SAM" id="Phobius"/>
    </source>
</evidence>
<evidence type="ECO:0000313" key="3">
    <source>
        <dbReference type="Proteomes" id="UP001401887"/>
    </source>
</evidence>
<feature type="transmembrane region" description="Helical" evidence="1">
    <location>
        <begin position="109"/>
        <end position="128"/>
    </location>
</feature>
<name>A0ABP9W2E3_9DEIO</name>
<sequence>MSEQGAFGLDGDPQVRGARRSRWGWGSVWTLLGLGVVALSLLFLLDRTPTPPIWPAVVLDLLAVAVAGLGVLRDWQGREAQATSLVVRGMGLLVMANNIGPVLREGSVLWLPLLLLAGAGALVSLLSFRQRR</sequence>
<gene>
    <name evidence="2" type="ORF">Dcar01_00241</name>
</gene>
<evidence type="ECO:0000313" key="2">
    <source>
        <dbReference type="EMBL" id="GAA5511530.1"/>
    </source>
</evidence>
<organism evidence="2 3">
    <name type="scientific">Deinococcus carri</name>
    <dbReference type="NCBI Taxonomy" id="1211323"/>
    <lineage>
        <taxon>Bacteria</taxon>
        <taxon>Thermotogati</taxon>
        <taxon>Deinococcota</taxon>
        <taxon>Deinococci</taxon>
        <taxon>Deinococcales</taxon>
        <taxon>Deinococcaceae</taxon>
        <taxon>Deinococcus</taxon>
    </lineage>
</organism>
<keyword evidence="1" id="KW-1133">Transmembrane helix</keyword>
<protein>
    <submittedName>
        <fullName evidence="2">Uncharacterized protein</fullName>
    </submittedName>
</protein>
<feature type="transmembrane region" description="Helical" evidence="1">
    <location>
        <begin position="85"/>
        <end position="103"/>
    </location>
</feature>
<feature type="transmembrane region" description="Helical" evidence="1">
    <location>
        <begin position="51"/>
        <end position="73"/>
    </location>
</feature>
<dbReference type="RefSeq" id="WP_345459654.1">
    <property type="nucleotide sequence ID" value="NZ_BAABRP010000001.1"/>
</dbReference>
<proteinExistence type="predicted"/>
<comment type="caution">
    <text evidence="2">The sequence shown here is derived from an EMBL/GenBank/DDBJ whole genome shotgun (WGS) entry which is preliminary data.</text>
</comment>
<keyword evidence="1" id="KW-0812">Transmembrane</keyword>